<dbReference type="AlphaFoldDB" id="A0A5J4YLC8"/>
<evidence type="ECO:0000313" key="1">
    <source>
        <dbReference type="EMBL" id="KAA8491700.1"/>
    </source>
</evidence>
<proteinExistence type="predicted"/>
<protein>
    <submittedName>
        <fullName evidence="1">Uncharacterized protein</fullName>
    </submittedName>
</protein>
<keyword evidence="2" id="KW-1185">Reference proteome</keyword>
<evidence type="ECO:0000313" key="2">
    <source>
        <dbReference type="Proteomes" id="UP000324585"/>
    </source>
</evidence>
<dbReference type="Proteomes" id="UP000324585">
    <property type="component" value="Unassembled WGS sequence"/>
</dbReference>
<organism evidence="1 2">
    <name type="scientific">Porphyridium purpureum</name>
    <name type="common">Red alga</name>
    <name type="synonym">Porphyridium cruentum</name>
    <dbReference type="NCBI Taxonomy" id="35688"/>
    <lineage>
        <taxon>Eukaryota</taxon>
        <taxon>Rhodophyta</taxon>
        <taxon>Bangiophyceae</taxon>
        <taxon>Porphyridiales</taxon>
        <taxon>Porphyridiaceae</taxon>
        <taxon>Porphyridium</taxon>
    </lineage>
</organism>
<accession>A0A5J4YLC8</accession>
<sequence length="160" mass="18486">MPTVKERKCASGSEHARNGKSASIVCVRVHRGDADSKANHREQVTRVRYRRMAAVFAYKRQNLTCQSRTCHALWHHFMWRDGFKWGTAECAECWLRLKIGWVEFGVSGRRRNRTIYQGDKTVQWVFRKYAKLSAWVVIGDSAWKSCRVSSHGSGLVVELL</sequence>
<reference evidence="2" key="1">
    <citation type="journal article" date="2019" name="Nat. Commun.">
        <title>Expansion of phycobilisome linker gene families in mesophilic red algae.</title>
        <authorList>
            <person name="Lee J."/>
            <person name="Kim D."/>
            <person name="Bhattacharya D."/>
            <person name="Yoon H.S."/>
        </authorList>
    </citation>
    <scope>NUCLEOTIDE SEQUENCE [LARGE SCALE GENOMIC DNA]</scope>
    <source>
        <strain evidence="2">CCMP 1328</strain>
    </source>
</reference>
<comment type="caution">
    <text evidence="1">The sequence shown here is derived from an EMBL/GenBank/DDBJ whole genome shotgun (WGS) entry which is preliminary data.</text>
</comment>
<gene>
    <name evidence="1" type="ORF">FVE85_9747</name>
</gene>
<dbReference type="EMBL" id="VRMN01000012">
    <property type="protein sequence ID" value="KAA8491700.1"/>
    <property type="molecule type" value="Genomic_DNA"/>
</dbReference>
<name>A0A5J4YLC8_PORPP</name>